<organism evidence="1 2">
    <name type="scientific">Hypoxylon rubiginosum</name>
    <dbReference type="NCBI Taxonomy" id="110542"/>
    <lineage>
        <taxon>Eukaryota</taxon>
        <taxon>Fungi</taxon>
        <taxon>Dikarya</taxon>
        <taxon>Ascomycota</taxon>
        <taxon>Pezizomycotina</taxon>
        <taxon>Sordariomycetes</taxon>
        <taxon>Xylariomycetidae</taxon>
        <taxon>Xylariales</taxon>
        <taxon>Hypoxylaceae</taxon>
        <taxon>Hypoxylon</taxon>
    </lineage>
</organism>
<dbReference type="Proteomes" id="UP001497680">
    <property type="component" value="Unassembled WGS sequence"/>
</dbReference>
<gene>
    <name evidence="1" type="ORF">F4821DRAFT_275531</name>
</gene>
<dbReference type="EMBL" id="MU394293">
    <property type="protein sequence ID" value="KAI6089854.1"/>
    <property type="molecule type" value="Genomic_DNA"/>
</dbReference>
<name>A0ACC0DAS3_9PEZI</name>
<accession>A0ACC0DAS3</accession>
<comment type="caution">
    <text evidence="1">The sequence shown here is derived from an EMBL/GenBank/DDBJ whole genome shotgun (WGS) entry which is preliminary data.</text>
</comment>
<evidence type="ECO:0000313" key="1">
    <source>
        <dbReference type="EMBL" id="KAI6089854.1"/>
    </source>
</evidence>
<evidence type="ECO:0000313" key="2">
    <source>
        <dbReference type="Proteomes" id="UP001497680"/>
    </source>
</evidence>
<sequence length="2161" mass="237000">MESEVPMPIAIVGMSCRLPGDVSSPGDFWKLLTKGRSAWSKIPKDRFNQEAYNHPNPEKKGTINSQGGYFLAQNLEMFDPGFFDMTRKEAETMDPTQRLLLECAYEALENAGIPKESIAGRKVGVFIGGPDNEHRMGNLRDLDDAPMFDPTGSQGAFLAGRISYFLNISGPTFTVDTACSSSMHALHVAVQSIRSGESEEAIVGASHLITQPDVWVSMAKLRLFADSGKTYAFDHRAKSGYARGEGVGCLILKPLHKALEDRDYVRAVISHTGISHNGRTVGIVAPSSEEQESLLRNVLSQAKIDAKDIGFFEAHGTGTKVGDPIEAKGIYRALGQALESNDPLSIGSVKSNIGHLENASGIISVIKAALMLEKGFIVPNADFEKENPAIPLSEWNLKIPQRQQPFPRKKQYICVNNFGYSGSNGHAVLKALPAENEIEFLDPEKFAGHIKMKRLFVLSANDEAAARKSMEQLGIFLEQHAELYQSTMPRNLAYTLCQRRSQLSWRIALVTDMCSKLAIALNSPEAAPKRAPTKSPKLAFIFTGQGAQWHAMGRELLESHAVFASAIQRADEHLLSIRADFSLLEELMRDEADTRVGLAHISQPICSAIQIGLVDLLASWGIKPSAVTGHSSGEIAAAYAIGSLTLEAAMSAAYYRGQAIISLKEDFPDIKGSMMAVGMGAEELQPLFRQLQYPLQAVAACENSPSSTTVSGDVEAINELSDIMTRKQIFNRKLFVDVAYHSPHMKLIAEMYYSMIADIGLRASNGDVEFFSSLRSRKVGAEELVPQYWVENLTNPVRFTTALQALCKESEPDILIEIGPHAALKGPIMQTLKTLGPSATKTPVYIPTLVRGRDATETTLELAGQLFVRGYEGINFFNINHNRSEIENPDIIPFLYTYPWSRQRCWYESRITRQHRLKPFARHDLIGTLADWSSELEPTWRNFIRLEELPWLREYRVQDRPVFPVSAFISMVVEAASQRAALRGFEAVSFDIHDIVIREQLFLADDEPVEILLSFRPHGATKFNRDDFHILTFDSKRGWLEHCHGLVEAKSPQSATINPIRSMMHPSSRLEGSGLTIPAAGFYFNLSAGGMSYPHTFWNLVNVRMNEYGSSAQGALQDTKIIMPLTYESSYLAHPAMLEPLIQVSQAELGFDGIAGPKLPSTIKQVHIDISDDWERAFGTKFTVQSTKDTKSNSFLAELFAPVESEFPSVSMLGLELSPLKAETSKPSEPRELCYKIQWEQTEERHANGVSHEHIISHGERVIIVTERARDDTLVASLREVIKLHSGITPCISSLLQVRDFSGFFVVLSEIDRAILASTNKTEFEQIQALLTRAGGILWVTCGASKVSMNPSTNMALGLLRTVRSELGKVAVTLDLDPDSTLDVEGQAGLIEDAFRRTMLADDPEAEVEFAEQRGELVVPRFIIDDDMNLRVHRELGKSEPYSQEYRQRERRLRLATQVEGSIDTLYFDDVPADEILGDNQVEIEIKASRLSDEDVLGFVEMDASSLPERSCSGIVVRVGREVSNVNVGDRVCALTDGLLGTHTFIAANSAVKIPDNIGFADAAMVPSAFGAAFYALSQVASLRKSERILIQVNDAKGLAAIQIAQHMGADVFVAVHGNERTEFMAKSFGVKGSNIFDTASIYFDWQIQDASKGAGMDVVYTNSSSLSSGTTNAGKVWASVAPFGRIVHMKGALDARVDVWNAKSDLAENISFTSINLLNLAVTRPRLMRDILKDILGLFSRGTFRPLKRTLVLRMKNLVKGLHMIQRGSLQPIVVSAQDGDQVMASHHTSRSFLNSEGTHIILGGTGGLGRSMAKWMVSHGARYIVLLSRRGGETAELKQLIEEARDKAEIVVKACDIANEDDVYRLIQECTKTLPSICGVVHAAMMLHDGLMEGMTHDLYVSAIRAKVKGTWNIHNALESINARLDYFVLLSSAAGIVGSRGQAAYAAANTFLDGFASCRVAQGMPAVSLDLTAVTGAGYIAENAAREDEIIKNFGGQSISEAEVLGLLAVATSGRCGAQCLTGLKLVPCSTGTLPYYAADPRFAYLKAAAMAEIRAAGSNSRQSVSYRDAFRSAGSKDEAQQVAVQGVLQKLSEVLSVARDDVDAQRSMASYGLDSLTAIEVRNWITRELGATLEILELLTSANVTDLAGLIVSRTKA</sequence>
<protein>
    <submittedName>
        <fullName evidence="1">Ketoacyl-synt-domain-containing protein</fullName>
    </submittedName>
</protein>
<proteinExistence type="predicted"/>
<keyword evidence="2" id="KW-1185">Reference proteome</keyword>
<reference evidence="1 2" key="1">
    <citation type="journal article" date="2022" name="New Phytol.">
        <title>Ecological generalism drives hyperdiversity of secondary metabolite gene clusters in xylarialean endophytes.</title>
        <authorList>
            <person name="Franco M.E.E."/>
            <person name="Wisecaver J.H."/>
            <person name="Arnold A.E."/>
            <person name="Ju Y.M."/>
            <person name="Slot J.C."/>
            <person name="Ahrendt S."/>
            <person name="Moore L.P."/>
            <person name="Eastman K.E."/>
            <person name="Scott K."/>
            <person name="Konkel Z."/>
            <person name="Mondo S.J."/>
            <person name="Kuo A."/>
            <person name="Hayes R.D."/>
            <person name="Haridas S."/>
            <person name="Andreopoulos B."/>
            <person name="Riley R."/>
            <person name="LaButti K."/>
            <person name="Pangilinan J."/>
            <person name="Lipzen A."/>
            <person name="Amirebrahimi M."/>
            <person name="Yan J."/>
            <person name="Adam C."/>
            <person name="Keymanesh K."/>
            <person name="Ng V."/>
            <person name="Louie K."/>
            <person name="Northen T."/>
            <person name="Drula E."/>
            <person name="Henrissat B."/>
            <person name="Hsieh H.M."/>
            <person name="Youens-Clark K."/>
            <person name="Lutzoni F."/>
            <person name="Miadlikowska J."/>
            <person name="Eastwood D.C."/>
            <person name="Hamelin R.C."/>
            <person name="Grigoriev I.V."/>
            <person name="U'Ren J.M."/>
        </authorList>
    </citation>
    <scope>NUCLEOTIDE SEQUENCE [LARGE SCALE GENOMIC DNA]</scope>
    <source>
        <strain evidence="1 2">ER1909</strain>
    </source>
</reference>